<evidence type="ECO:0000256" key="11">
    <source>
        <dbReference type="ARBA" id="ARBA00023237"/>
    </source>
</evidence>
<evidence type="ECO:0000256" key="7">
    <source>
        <dbReference type="ARBA" id="ARBA00022927"/>
    </source>
</evidence>
<dbReference type="RefSeq" id="WP_064104219.1">
    <property type="nucleotide sequence ID" value="NZ_LXSF01000002.1"/>
</dbReference>
<dbReference type="PROSITE" id="PS51257">
    <property type="entry name" value="PROKAR_LIPOPROTEIN"/>
    <property type="match status" value="1"/>
</dbReference>
<evidence type="ECO:0000256" key="3">
    <source>
        <dbReference type="ARBA" id="ARBA00011245"/>
    </source>
</evidence>
<comment type="similarity">
    <text evidence="2">Belongs to the LolB family.</text>
</comment>
<evidence type="ECO:0000256" key="6">
    <source>
        <dbReference type="ARBA" id="ARBA00022729"/>
    </source>
</evidence>
<keyword evidence="6 13" id="KW-0732">Signal</keyword>
<name>A0A1A9RG92_EIKCO</name>
<evidence type="ECO:0000256" key="13">
    <source>
        <dbReference type="SAM" id="SignalP"/>
    </source>
</evidence>
<comment type="caution">
    <text evidence="14">The sequence shown here is derived from an EMBL/GenBank/DDBJ whole genome shotgun (WGS) entry which is preliminary data.</text>
</comment>
<evidence type="ECO:0000256" key="9">
    <source>
        <dbReference type="ARBA" id="ARBA00023139"/>
    </source>
</evidence>
<gene>
    <name evidence="14" type="ORF">A7P85_03685</name>
</gene>
<evidence type="ECO:0000313" key="14">
    <source>
        <dbReference type="EMBL" id="OAM17454.1"/>
    </source>
</evidence>
<accession>A0A1A9RG92</accession>
<protein>
    <recommendedName>
        <fullName evidence="4">Outer-membrane lipoprotein LolB</fullName>
    </recommendedName>
</protein>
<evidence type="ECO:0000256" key="10">
    <source>
        <dbReference type="ARBA" id="ARBA00023186"/>
    </source>
</evidence>
<dbReference type="GO" id="GO:0009279">
    <property type="term" value="C:cell outer membrane"/>
    <property type="evidence" value="ECO:0007669"/>
    <property type="project" value="UniProtKB-SubCell"/>
</dbReference>
<keyword evidence="5" id="KW-0813">Transport</keyword>
<reference evidence="15" key="1">
    <citation type="submission" date="2016-05" db="EMBL/GenBank/DDBJ databases">
        <title>Draft genome of Corynebacterium afermentans subsp. afermentans LCDC 88199T.</title>
        <authorList>
            <person name="Bernier A.-M."/>
            <person name="Bernard K."/>
        </authorList>
    </citation>
    <scope>NUCLEOTIDE SEQUENCE [LARGE SCALE GENOMIC DNA]</scope>
    <source>
        <strain evidence="15">NML01-0328</strain>
    </source>
</reference>
<dbReference type="Proteomes" id="UP000078003">
    <property type="component" value="Unassembled WGS sequence"/>
</dbReference>
<dbReference type="InterPro" id="IPR029046">
    <property type="entry name" value="LolA/LolB/LppX"/>
</dbReference>
<sequence length="197" mass="21685">MIRQRLLPIFAALLLAACTGLGTQMSAESWRDDAATPEFEASGRMGVKENERGSYANFDWLRTAAVQLFEVKTPLGNSVGRLCQDSGGVQAVASNGQVYRAATTAELSRQLLGYDLPVVYIDRWANGLRVPGEPYSVLPDGRLQQMGWKIQRNLGEDGQVRMLLLERTGLSLRLVFDRFGQPEQRPDSCADHAGQAV</sequence>
<keyword evidence="7" id="KW-0653">Protein transport</keyword>
<dbReference type="EMBL" id="LXSF01000002">
    <property type="protein sequence ID" value="OAM17454.1"/>
    <property type="molecule type" value="Genomic_DNA"/>
</dbReference>
<evidence type="ECO:0000256" key="12">
    <source>
        <dbReference type="ARBA" id="ARBA00023288"/>
    </source>
</evidence>
<evidence type="ECO:0000256" key="1">
    <source>
        <dbReference type="ARBA" id="ARBA00004459"/>
    </source>
</evidence>
<dbReference type="Pfam" id="PF03550">
    <property type="entry name" value="LolB"/>
    <property type="match status" value="1"/>
</dbReference>
<dbReference type="SUPFAM" id="SSF89392">
    <property type="entry name" value="Prokaryotic lipoproteins and lipoprotein localization factors"/>
    <property type="match status" value="1"/>
</dbReference>
<organism evidence="14 15">
    <name type="scientific">Eikenella corrodens</name>
    <dbReference type="NCBI Taxonomy" id="539"/>
    <lineage>
        <taxon>Bacteria</taxon>
        <taxon>Pseudomonadati</taxon>
        <taxon>Pseudomonadota</taxon>
        <taxon>Betaproteobacteria</taxon>
        <taxon>Neisseriales</taxon>
        <taxon>Neisseriaceae</taxon>
        <taxon>Eikenella</taxon>
    </lineage>
</organism>
<dbReference type="CDD" id="cd16326">
    <property type="entry name" value="LolB"/>
    <property type="match status" value="1"/>
</dbReference>
<comment type="subunit">
    <text evidence="3">Monomer.</text>
</comment>
<keyword evidence="12 14" id="KW-0449">Lipoprotein</keyword>
<keyword evidence="9" id="KW-0564">Palmitate</keyword>
<evidence type="ECO:0000256" key="2">
    <source>
        <dbReference type="ARBA" id="ARBA00009696"/>
    </source>
</evidence>
<evidence type="ECO:0000313" key="15">
    <source>
        <dbReference type="Proteomes" id="UP000078003"/>
    </source>
</evidence>
<feature type="chain" id="PRO_5008395763" description="Outer-membrane lipoprotein LolB" evidence="13">
    <location>
        <begin position="28"/>
        <end position="197"/>
    </location>
</feature>
<dbReference type="GO" id="GO:0015031">
    <property type="term" value="P:protein transport"/>
    <property type="evidence" value="ECO:0007669"/>
    <property type="project" value="UniProtKB-KW"/>
</dbReference>
<keyword evidence="8" id="KW-0472">Membrane</keyword>
<dbReference type="Gene3D" id="2.50.20.10">
    <property type="entry name" value="Lipoprotein localisation LolA/LolB/LppX"/>
    <property type="match status" value="1"/>
</dbReference>
<evidence type="ECO:0000256" key="8">
    <source>
        <dbReference type="ARBA" id="ARBA00023136"/>
    </source>
</evidence>
<keyword evidence="10" id="KW-0143">Chaperone</keyword>
<dbReference type="InterPro" id="IPR004565">
    <property type="entry name" value="OM_lipoprot_LolB"/>
</dbReference>
<proteinExistence type="inferred from homology"/>
<feature type="signal peptide" evidence="13">
    <location>
        <begin position="1"/>
        <end position="27"/>
    </location>
</feature>
<keyword evidence="11" id="KW-0998">Cell outer membrane</keyword>
<evidence type="ECO:0000256" key="4">
    <source>
        <dbReference type="ARBA" id="ARBA00016202"/>
    </source>
</evidence>
<dbReference type="AlphaFoldDB" id="A0A1A9RG92"/>
<comment type="subcellular location">
    <subcellularLocation>
        <location evidence="1">Cell outer membrane</location>
        <topology evidence="1">Lipid-anchor</topology>
    </subcellularLocation>
</comment>
<evidence type="ECO:0000256" key="5">
    <source>
        <dbReference type="ARBA" id="ARBA00022448"/>
    </source>
</evidence>